<accession>A0A0S4J743</accession>
<dbReference type="EMBL" id="CYKH01001195">
    <property type="protein sequence ID" value="CUG85766.1"/>
    <property type="molecule type" value="Genomic_DNA"/>
</dbReference>
<sequence>MLQNRDRREAAMITGVAPQSTNPLASQRISAGYSSETQRLQTNAALTLRQKRDAERTHRDSATSNLRQIRQNREDTRQTNMTNELLKSQQEAAAIAGTGMRNVASIPYNVINHEFTSEAARKQAVYEDQLTRHSFLTRTNKLDKKVNPAGYNIINGTNRVPIDIPPKPAHH</sequence>
<dbReference type="VEuPathDB" id="TriTrypDB:BSAL_90655"/>
<gene>
    <name evidence="1" type="ORF">BSAL_90655</name>
</gene>
<dbReference type="AlphaFoldDB" id="A0A0S4J743"/>
<dbReference type="Proteomes" id="UP000051952">
    <property type="component" value="Unassembled WGS sequence"/>
</dbReference>
<proteinExistence type="predicted"/>
<reference evidence="2" key="1">
    <citation type="submission" date="2015-09" db="EMBL/GenBank/DDBJ databases">
        <authorList>
            <consortium name="Pathogen Informatics"/>
        </authorList>
    </citation>
    <scope>NUCLEOTIDE SEQUENCE [LARGE SCALE GENOMIC DNA]</scope>
    <source>
        <strain evidence="2">Lake Konstanz</strain>
    </source>
</reference>
<protein>
    <submittedName>
        <fullName evidence="1">Uncharacterized protein</fullName>
    </submittedName>
</protein>
<keyword evidence="2" id="KW-1185">Reference proteome</keyword>
<dbReference type="OMA" id="RETKKWE"/>
<name>A0A0S4J743_BODSA</name>
<evidence type="ECO:0000313" key="2">
    <source>
        <dbReference type="Proteomes" id="UP000051952"/>
    </source>
</evidence>
<organism evidence="1 2">
    <name type="scientific">Bodo saltans</name>
    <name type="common">Flagellated protozoan</name>
    <dbReference type="NCBI Taxonomy" id="75058"/>
    <lineage>
        <taxon>Eukaryota</taxon>
        <taxon>Discoba</taxon>
        <taxon>Euglenozoa</taxon>
        <taxon>Kinetoplastea</taxon>
        <taxon>Metakinetoplastina</taxon>
        <taxon>Eubodonida</taxon>
        <taxon>Bodonidae</taxon>
        <taxon>Bodo</taxon>
    </lineage>
</organism>
<evidence type="ECO:0000313" key="1">
    <source>
        <dbReference type="EMBL" id="CUG85766.1"/>
    </source>
</evidence>